<dbReference type="SUPFAM" id="SSF55486">
    <property type="entry name" value="Metalloproteases ('zincins'), catalytic domain"/>
    <property type="match status" value="1"/>
</dbReference>
<dbReference type="KEGG" id="salj:SMD11_4921"/>
<proteinExistence type="predicted"/>
<sequence>MRDVTGRWWWSGRGRGPGGDPGPARGACRRAHRRAAAWLAAGLLTLQALCGCGALGPGSAPAVPDGDRKAVRALLDRWSAALRDRDERAFLAAVDPAAEGYRAEQRRVFANLAAVPLASWEYRLVRTGGFAPAQGDGRRLAAETELSYRLAGYDKAPVTTKARLTVVERAGRWYVTAEDAPRGGRQLWQQGPVTAVRGARSLVLGVGQDRARLEALAAAADRAVPAVAAAWRDGGPGEGGGDGGEGPGAWPGRVVVQIPASVERMAALLDSPVSNYRGIAAVTTGEVGGSGEAPADRIIVNPEAYGALGSFGRQVVLTHETAHVATRTLTSAATPLWLSEGFADWAAYRGTDRTARQAAPELARAVAAGKAPRGLPTDADFGFAGESGRLARAYEEGWLACRMIAERWGEDKLVAFYRGVGGHERRSGAVGAELRRVLGVSQVEFTAAWRAYVERELG</sequence>
<reference evidence="1 2" key="1">
    <citation type="submission" date="2017-06" db="EMBL/GenBank/DDBJ databases">
        <title>Streptomyces albireticuli Genome sequencing and assembly.</title>
        <authorList>
            <person name="Wang Y."/>
            <person name="Du B."/>
            <person name="Ding Y."/>
            <person name="Liu H."/>
            <person name="Hou Q."/>
            <person name="Liu K."/>
            <person name="Yao L."/>
            <person name="Wang C."/>
        </authorList>
    </citation>
    <scope>NUCLEOTIDE SEQUENCE [LARGE SCALE GENOMIC DNA]</scope>
    <source>
        <strain evidence="1 2">MDJK11</strain>
    </source>
</reference>
<organism evidence="1 2">
    <name type="scientific">Streptomyces albireticuli</name>
    <dbReference type="NCBI Taxonomy" id="1940"/>
    <lineage>
        <taxon>Bacteria</taxon>
        <taxon>Bacillati</taxon>
        <taxon>Actinomycetota</taxon>
        <taxon>Actinomycetes</taxon>
        <taxon>Kitasatosporales</taxon>
        <taxon>Streptomycetaceae</taxon>
        <taxon>Streptomyces</taxon>
    </lineage>
</organism>
<dbReference type="EMBL" id="CP021744">
    <property type="protein sequence ID" value="ARZ70514.1"/>
    <property type="molecule type" value="Genomic_DNA"/>
</dbReference>
<evidence type="ECO:0000313" key="2">
    <source>
        <dbReference type="Proteomes" id="UP000195755"/>
    </source>
</evidence>
<accession>A0A1Z2L875</accession>
<gene>
    <name evidence="1" type="ORF">SMD11_4921</name>
</gene>
<dbReference type="Proteomes" id="UP000195755">
    <property type="component" value="Chromosome"/>
</dbReference>
<name>A0A1Z2L875_9ACTN</name>
<protein>
    <submittedName>
        <fullName evidence="1">Uncharacterized protein</fullName>
    </submittedName>
</protein>
<evidence type="ECO:0000313" key="1">
    <source>
        <dbReference type="EMBL" id="ARZ70514.1"/>
    </source>
</evidence>
<dbReference type="AlphaFoldDB" id="A0A1Z2L875"/>